<dbReference type="RefSeq" id="WP_071649223.1">
    <property type="nucleotide sequence ID" value="NZ_CP017962.1"/>
</dbReference>
<evidence type="ECO:0000259" key="5">
    <source>
        <dbReference type="Pfam" id="PF04586"/>
    </source>
</evidence>
<keyword evidence="4" id="KW-0175">Coiled coil</keyword>
<keyword evidence="3" id="KW-0378">Hydrolase</keyword>
<name>A0AAC9J1U5_VIRHA</name>
<gene>
    <name evidence="6" type="ORF">BME96_12510</name>
</gene>
<organism evidence="6 7">
    <name type="scientific">Virgibacillus halodenitrificans</name>
    <name type="common">Bacillus halodenitrificans</name>
    <dbReference type="NCBI Taxonomy" id="1482"/>
    <lineage>
        <taxon>Bacteria</taxon>
        <taxon>Bacillati</taxon>
        <taxon>Bacillota</taxon>
        <taxon>Bacilli</taxon>
        <taxon>Bacillales</taxon>
        <taxon>Bacillaceae</taxon>
        <taxon>Virgibacillus</taxon>
    </lineage>
</organism>
<evidence type="ECO:0000313" key="6">
    <source>
        <dbReference type="EMBL" id="APC48963.1"/>
    </source>
</evidence>
<evidence type="ECO:0000256" key="3">
    <source>
        <dbReference type="ARBA" id="ARBA00022801"/>
    </source>
</evidence>
<dbReference type="NCBIfam" id="TIGR01543">
    <property type="entry name" value="proheadase_HK97"/>
    <property type="match status" value="1"/>
</dbReference>
<reference evidence="6 7" key="1">
    <citation type="submission" date="2016-11" db="EMBL/GenBank/DDBJ databases">
        <title>Complete genome sequencing of Virgibacillus halodenitrificans PDB-F2.</title>
        <authorList>
            <person name="Sun Z."/>
            <person name="Zhou Y."/>
            <person name="Li H."/>
        </authorList>
    </citation>
    <scope>NUCLEOTIDE SEQUENCE [LARGE SCALE GENOMIC DNA]</scope>
    <source>
        <strain evidence="6 7">PDB-F2</strain>
    </source>
</reference>
<feature type="domain" description="Prohead serine protease" evidence="5">
    <location>
        <begin position="15"/>
        <end position="176"/>
    </location>
</feature>
<proteinExistence type="predicted"/>
<protein>
    <submittedName>
        <fullName evidence="6">Peptidase U35</fullName>
    </submittedName>
</protein>
<dbReference type="InterPro" id="IPR054613">
    <property type="entry name" value="Peptidase_S78_dom"/>
</dbReference>
<dbReference type="Pfam" id="PF04586">
    <property type="entry name" value="Peptidase_S78"/>
    <property type="match status" value="1"/>
</dbReference>
<evidence type="ECO:0000313" key="7">
    <source>
        <dbReference type="Proteomes" id="UP000182945"/>
    </source>
</evidence>
<keyword evidence="1" id="KW-1188">Viral release from host cell</keyword>
<dbReference type="GeneID" id="71515225"/>
<dbReference type="AlphaFoldDB" id="A0AAC9J1U5"/>
<dbReference type="KEGG" id="vhl:BME96_12510"/>
<evidence type="ECO:0000256" key="1">
    <source>
        <dbReference type="ARBA" id="ARBA00022612"/>
    </source>
</evidence>
<dbReference type="InterPro" id="IPR006433">
    <property type="entry name" value="Prohead_protease"/>
</dbReference>
<evidence type="ECO:0000256" key="4">
    <source>
        <dbReference type="SAM" id="Coils"/>
    </source>
</evidence>
<accession>A0AAC9J1U5</accession>
<dbReference type="EMBL" id="CP017962">
    <property type="protein sequence ID" value="APC48963.1"/>
    <property type="molecule type" value="Genomic_DNA"/>
</dbReference>
<sequence length="198" mass="23070">MSKTEMEVREILTNKIEIREDEDGNRTLTGYAVKWEKKSHVLGMFFKFREKFKKGAFADSLNNDDQRYLWSHDVSKVLGRTKNNTLRLEEDDVGLRFELDLPKTTLGNDTYESIKRGDVDGVSFGFRKEDDEIEEPDDDLPIRTVKKAKLLEVSAVAFPAYPDSEVSARGYDRMKQYEDELQEYREEKAAKIRTLINL</sequence>
<feature type="coiled-coil region" evidence="4">
    <location>
        <begin position="167"/>
        <end position="194"/>
    </location>
</feature>
<evidence type="ECO:0000256" key="2">
    <source>
        <dbReference type="ARBA" id="ARBA00022670"/>
    </source>
</evidence>
<dbReference type="GO" id="GO:0006508">
    <property type="term" value="P:proteolysis"/>
    <property type="evidence" value="ECO:0007669"/>
    <property type="project" value="UniProtKB-KW"/>
</dbReference>
<dbReference type="GO" id="GO:0008233">
    <property type="term" value="F:peptidase activity"/>
    <property type="evidence" value="ECO:0007669"/>
    <property type="project" value="UniProtKB-KW"/>
</dbReference>
<dbReference type="Proteomes" id="UP000182945">
    <property type="component" value="Chromosome"/>
</dbReference>
<keyword evidence="2" id="KW-0645">Protease</keyword>